<dbReference type="Proteomes" id="UP000827986">
    <property type="component" value="Unassembled WGS sequence"/>
</dbReference>
<proteinExistence type="predicted"/>
<feature type="compositionally biased region" description="Polar residues" evidence="1">
    <location>
        <begin position="82"/>
        <end position="95"/>
    </location>
</feature>
<evidence type="ECO:0000256" key="1">
    <source>
        <dbReference type="SAM" id="MobiDB-lite"/>
    </source>
</evidence>
<evidence type="ECO:0000313" key="3">
    <source>
        <dbReference type="Proteomes" id="UP000827986"/>
    </source>
</evidence>
<protein>
    <submittedName>
        <fullName evidence="2">Uncharacterized protein</fullName>
    </submittedName>
</protein>
<reference evidence="2" key="1">
    <citation type="submission" date="2021-09" db="EMBL/GenBank/DDBJ databases">
        <title>The genome of Mauremys mutica provides insights into the evolution of semi-aquatic lifestyle.</title>
        <authorList>
            <person name="Gong S."/>
            <person name="Gao Y."/>
        </authorList>
    </citation>
    <scope>NUCLEOTIDE SEQUENCE</scope>
    <source>
        <strain evidence="2">MM-2020</strain>
        <tissue evidence="2">Muscle</tissue>
    </source>
</reference>
<gene>
    <name evidence="2" type="ORF">KIL84_015176</name>
</gene>
<organism evidence="2 3">
    <name type="scientific">Mauremys mutica</name>
    <name type="common">yellowpond turtle</name>
    <dbReference type="NCBI Taxonomy" id="74926"/>
    <lineage>
        <taxon>Eukaryota</taxon>
        <taxon>Metazoa</taxon>
        <taxon>Chordata</taxon>
        <taxon>Craniata</taxon>
        <taxon>Vertebrata</taxon>
        <taxon>Euteleostomi</taxon>
        <taxon>Archelosauria</taxon>
        <taxon>Testudinata</taxon>
        <taxon>Testudines</taxon>
        <taxon>Cryptodira</taxon>
        <taxon>Durocryptodira</taxon>
        <taxon>Testudinoidea</taxon>
        <taxon>Geoemydidae</taxon>
        <taxon>Geoemydinae</taxon>
        <taxon>Mauremys</taxon>
    </lineage>
</organism>
<dbReference type="AlphaFoldDB" id="A0A9D4APS5"/>
<accession>A0A9D4APS5</accession>
<evidence type="ECO:0000313" key="2">
    <source>
        <dbReference type="EMBL" id="KAH1166004.1"/>
    </source>
</evidence>
<keyword evidence="3" id="KW-1185">Reference proteome</keyword>
<comment type="caution">
    <text evidence="2">The sequence shown here is derived from an EMBL/GenBank/DDBJ whole genome shotgun (WGS) entry which is preliminary data.</text>
</comment>
<dbReference type="EMBL" id="JAHDVG010000487">
    <property type="protein sequence ID" value="KAH1166004.1"/>
    <property type="molecule type" value="Genomic_DNA"/>
</dbReference>
<feature type="region of interest" description="Disordered" evidence="1">
    <location>
        <begin position="57"/>
        <end position="95"/>
    </location>
</feature>
<sequence>MSIGGLRAEDSSPPSPARELLPMYKIPSVQDLYLAQDFVTSKARGPSARSCRCCHTGNEHTSHHHNKYEGAPPSVRTDAEGTFTTSQKLTLSTQP</sequence>
<name>A0A9D4APS5_9SAUR</name>